<organism evidence="1 2">
    <name type="scientific">Hericium alpestre</name>
    <dbReference type="NCBI Taxonomy" id="135208"/>
    <lineage>
        <taxon>Eukaryota</taxon>
        <taxon>Fungi</taxon>
        <taxon>Dikarya</taxon>
        <taxon>Basidiomycota</taxon>
        <taxon>Agaricomycotina</taxon>
        <taxon>Agaricomycetes</taxon>
        <taxon>Russulales</taxon>
        <taxon>Hericiaceae</taxon>
        <taxon>Hericium</taxon>
    </lineage>
</organism>
<proteinExistence type="predicted"/>
<name>A0A4Y9ZSD2_9AGAM</name>
<accession>A0A4Y9ZSD2</accession>
<gene>
    <name evidence="1" type="ORF">EWM64_g6230</name>
</gene>
<dbReference type="EMBL" id="SFCI01000824">
    <property type="protein sequence ID" value="TFY77786.1"/>
    <property type="molecule type" value="Genomic_DNA"/>
</dbReference>
<evidence type="ECO:0000313" key="2">
    <source>
        <dbReference type="Proteomes" id="UP000298061"/>
    </source>
</evidence>
<reference evidence="1 2" key="1">
    <citation type="submission" date="2019-02" db="EMBL/GenBank/DDBJ databases">
        <title>Genome sequencing of the rare red list fungi Hericium alpestre (H. flagellum).</title>
        <authorList>
            <person name="Buettner E."/>
            <person name="Kellner H."/>
        </authorList>
    </citation>
    <scope>NUCLEOTIDE SEQUENCE [LARGE SCALE GENOMIC DNA]</scope>
    <source>
        <strain evidence="1 2">DSM 108284</strain>
    </source>
</reference>
<keyword evidence="2" id="KW-1185">Reference proteome</keyword>
<evidence type="ECO:0000313" key="1">
    <source>
        <dbReference type="EMBL" id="TFY77786.1"/>
    </source>
</evidence>
<dbReference type="OrthoDB" id="2750929at2759"/>
<sequence length="268" mass="30634">MRIADARSNALPVKPGPRPKRIINTLDPKHLNPGCFMDLSGTGYPKIRFRVTEDSNPASFARGHDLLFDKGYMWYLPVAVVAARASTDVLLRLLVHDGFVDSQVISDLRNSNMSRVRVRRSIGSLSEPFVVDFTKCKLAFTVPAEVHKRKRHIQFALPQFLFWRPGGWGVKLYDEGSALCRFERSTLPQHAGERVIVIRLLKMLVPPKLVPDPPPMEKRMLPAEGELFYKKRDQVWYRNLDQDNIVARLLRVLYDADEEQDADNLVGQ</sequence>
<comment type="caution">
    <text evidence="1">The sequence shown here is derived from an EMBL/GenBank/DDBJ whole genome shotgun (WGS) entry which is preliminary data.</text>
</comment>
<dbReference type="Proteomes" id="UP000298061">
    <property type="component" value="Unassembled WGS sequence"/>
</dbReference>
<protein>
    <submittedName>
        <fullName evidence="1">Uncharacterized protein</fullName>
    </submittedName>
</protein>
<dbReference type="AlphaFoldDB" id="A0A4Y9ZSD2"/>